<dbReference type="GO" id="GO:0008817">
    <property type="term" value="F:corrinoid adenosyltransferase activity"/>
    <property type="evidence" value="ECO:0007669"/>
    <property type="project" value="InterPro"/>
</dbReference>
<dbReference type="GO" id="GO:0009236">
    <property type="term" value="P:cobalamin biosynthetic process"/>
    <property type="evidence" value="ECO:0007669"/>
    <property type="project" value="InterPro"/>
</dbReference>
<evidence type="ECO:0000313" key="1">
    <source>
        <dbReference type="EMBL" id="EHM10860.1"/>
    </source>
</evidence>
<gene>
    <name evidence="1" type="ORF">TheveDRAFT_1742</name>
</gene>
<dbReference type="SUPFAM" id="SSF52540">
    <property type="entry name" value="P-loop containing nucleoside triphosphate hydrolases"/>
    <property type="match status" value="1"/>
</dbReference>
<proteinExistence type="predicted"/>
<organism evidence="1 2">
    <name type="scientific">Thermanaerovibrio velox DSM 12556</name>
    <dbReference type="NCBI Taxonomy" id="926567"/>
    <lineage>
        <taxon>Bacteria</taxon>
        <taxon>Thermotogati</taxon>
        <taxon>Synergistota</taxon>
        <taxon>Synergistia</taxon>
        <taxon>Synergistales</taxon>
        <taxon>Synergistaceae</taxon>
        <taxon>Thermanaerovibrio</taxon>
    </lineage>
</organism>
<dbReference type="NCBIfam" id="TIGR00708">
    <property type="entry name" value="cobA"/>
    <property type="match status" value="1"/>
</dbReference>
<dbReference type="Pfam" id="PF02572">
    <property type="entry name" value="CobA_CobO_BtuR"/>
    <property type="match status" value="1"/>
</dbReference>
<evidence type="ECO:0000313" key="2">
    <source>
        <dbReference type="Proteomes" id="UP000005730"/>
    </source>
</evidence>
<keyword evidence="1" id="KW-0808">Transferase</keyword>
<dbReference type="GO" id="GO:0005524">
    <property type="term" value="F:ATP binding"/>
    <property type="evidence" value="ECO:0007669"/>
    <property type="project" value="InterPro"/>
</dbReference>
<dbReference type="CDD" id="cd00561">
    <property type="entry name" value="CobA_ACA"/>
    <property type="match status" value="1"/>
</dbReference>
<dbReference type="OrthoDB" id="9810309at2"/>
<dbReference type="PANTHER" id="PTHR46638:SF1">
    <property type="entry name" value="CORRINOID ADENOSYLTRANSFERASE"/>
    <property type="match status" value="1"/>
</dbReference>
<dbReference type="InterPro" id="IPR027417">
    <property type="entry name" value="P-loop_NTPase"/>
</dbReference>
<sequence>MGMVQVYTGNGKGKTTAALGLAVRAVGHGRRVKMIQFLKGWDFYGEIRGAGFLEGFELVRTGTADYVPKGGARDVDFSEARRGLELAREALSSGAYDLVILDEVNVAMDYGLLNVEEVLEVIGGRHERTEVVLTGRYAPEEVIAAADLVTEMREVKHPYQKGVKAREGIEY</sequence>
<dbReference type="Proteomes" id="UP000005730">
    <property type="component" value="Chromosome"/>
</dbReference>
<dbReference type="eggNOG" id="COG2109">
    <property type="taxonomic scope" value="Bacteria"/>
</dbReference>
<keyword evidence="2" id="KW-1185">Reference proteome</keyword>
<dbReference type="PANTHER" id="PTHR46638">
    <property type="entry name" value="CORRINOID ADENOSYLTRANSFERASE"/>
    <property type="match status" value="1"/>
</dbReference>
<dbReference type="NCBIfam" id="NF004637">
    <property type="entry name" value="PRK05986.1"/>
    <property type="match status" value="1"/>
</dbReference>
<dbReference type="InterPro" id="IPR003724">
    <property type="entry name" value="CblAdoTrfase_CobA"/>
</dbReference>
<dbReference type="RefSeq" id="WP_006584354.1">
    <property type="nucleotide sequence ID" value="NZ_CM001377.1"/>
</dbReference>
<dbReference type="HOGENOM" id="CLU_088595_2_0_0"/>
<accession>H0UR23</accession>
<dbReference type="Gene3D" id="3.40.50.300">
    <property type="entry name" value="P-loop containing nucleotide triphosphate hydrolases"/>
    <property type="match status" value="1"/>
</dbReference>
<protein>
    <submittedName>
        <fullName evidence="1">Cob(I)alamin adenosyltransferase</fullName>
    </submittedName>
</protein>
<name>H0UR23_9BACT</name>
<dbReference type="EMBL" id="CM001377">
    <property type="protein sequence ID" value="EHM10860.1"/>
    <property type="molecule type" value="Genomic_DNA"/>
</dbReference>
<dbReference type="STRING" id="926567.TheveDRAFT_1742"/>
<reference evidence="1 2" key="1">
    <citation type="submission" date="2011-10" db="EMBL/GenBank/DDBJ databases">
        <title>The Noncontiguous Finished genome of Thermanaerovibrio velox DSM 12556.</title>
        <authorList>
            <consortium name="US DOE Joint Genome Institute (JGI-PGF)"/>
            <person name="Lucas S."/>
            <person name="Copeland A."/>
            <person name="Lapidus A."/>
            <person name="Glavina del Rio T."/>
            <person name="Dalin E."/>
            <person name="Tice H."/>
            <person name="Bruce D."/>
            <person name="Goodwin L."/>
            <person name="Pitluck S."/>
            <person name="Peters L."/>
            <person name="Mikhailova N."/>
            <person name="Teshima H."/>
            <person name="Kyrpides N."/>
            <person name="Mavromatis K."/>
            <person name="Ivanova N."/>
            <person name="Markowitz V."/>
            <person name="Cheng J.-F."/>
            <person name="Hugenholtz P."/>
            <person name="Woyke T."/>
            <person name="Wu D."/>
            <person name="Spring S."/>
            <person name="Brambilla E.-M."/>
            <person name="Klenk H.-P."/>
            <person name="Eisen J.A."/>
        </authorList>
    </citation>
    <scope>NUCLEOTIDE SEQUENCE [LARGE SCALE GENOMIC DNA]</scope>
    <source>
        <strain evidence="1 2">DSM 12556</strain>
    </source>
</reference>
<dbReference type="AlphaFoldDB" id="H0UR23"/>
<dbReference type="PIRSF" id="PIRSF015617">
    <property type="entry name" value="Adensltrnsf_CobA"/>
    <property type="match status" value="1"/>
</dbReference>